<dbReference type="Proteomes" id="UP000249363">
    <property type="component" value="Unassembled WGS sequence"/>
</dbReference>
<comment type="caution">
    <text evidence="6">The sequence shown here is derived from an EMBL/GenBank/DDBJ whole genome shotgun (WGS) entry which is preliminary data.</text>
</comment>
<evidence type="ECO:0000256" key="5">
    <source>
        <dbReference type="SAM" id="Phobius"/>
    </source>
</evidence>
<dbReference type="GO" id="GO:0005739">
    <property type="term" value="C:mitochondrion"/>
    <property type="evidence" value="ECO:0007669"/>
    <property type="project" value="TreeGrafter"/>
</dbReference>
<dbReference type="GO" id="GO:0032259">
    <property type="term" value="P:methylation"/>
    <property type="evidence" value="ECO:0007669"/>
    <property type="project" value="InterPro"/>
</dbReference>
<dbReference type="GeneID" id="63797271"/>
<evidence type="ECO:0000256" key="2">
    <source>
        <dbReference type="ARBA" id="ARBA00022692"/>
    </source>
</evidence>
<proteinExistence type="predicted"/>
<evidence type="ECO:0000256" key="4">
    <source>
        <dbReference type="ARBA" id="ARBA00023136"/>
    </source>
</evidence>
<organism evidence="6 7">
    <name type="scientific">Talaromyces amestolkiae</name>
    <dbReference type="NCBI Taxonomy" id="1196081"/>
    <lineage>
        <taxon>Eukaryota</taxon>
        <taxon>Fungi</taxon>
        <taxon>Dikarya</taxon>
        <taxon>Ascomycota</taxon>
        <taxon>Pezizomycotina</taxon>
        <taxon>Eurotiomycetes</taxon>
        <taxon>Eurotiomycetidae</taxon>
        <taxon>Eurotiales</taxon>
        <taxon>Trichocomaceae</taxon>
        <taxon>Talaromyces</taxon>
        <taxon>Talaromyces sect. Talaromyces</taxon>
    </lineage>
</organism>
<evidence type="ECO:0000313" key="7">
    <source>
        <dbReference type="Proteomes" id="UP000249363"/>
    </source>
</evidence>
<dbReference type="GO" id="GO:0008168">
    <property type="term" value="F:methyltransferase activity"/>
    <property type="evidence" value="ECO:0007669"/>
    <property type="project" value="InterPro"/>
</dbReference>
<dbReference type="Gene3D" id="3.40.50.150">
    <property type="entry name" value="Vaccinia Virus protein VP39"/>
    <property type="match status" value="1"/>
</dbReference>
<dbReference type="GO" id="GO:0022857">
    <property type="term" value="F:transmembrane transporter activity"/>
    <property type="evidence" value="ECO:0007669"/>
    <property type="project" value="InterPro"/>
</dbReference>
<feature type="transmembrane region" description="Helical" evidence="5">
    <location>
        <begin position="371"/>
        <end position="392"/>
    </location>
</feature>
<accession>A0A364L8A7</accession>
<dbReference type="PANTHER" id="PTHR18895">
    <property type="entry name" value="HEMK METHYLTRANSFERASE"/>
    <property type="match status" value="1"/>
</dbReference>
<dbReference type="SUPFAM" id="SSF53335">
    <property type="entry name" value="S-adenosyl-L-methionine-dependent methyltransferases"/>
    <property type="match status" value="1"/>
</dbReference>
<reference evidence="6 7" key="1">
    <citation type="journal article" date="2017" name="Biotechnol. Biofuels">
        <title>Differential beta-glucosidase expression as a function of carbon source availability in Talaromyces amestolkiae: a genomic and proteomic approach.</title>
        <authorList>
            <person name="de Eugenio L.I."/>
            <person name="Mendez-Liter J.A."/>
            <person name="Nieto-Dominguez M."/>
            <person name="Alonso L."/>
            <person name="Gil-Munoz J."/>
            <person name="Barriuso J."/>
            <person name="Prieto A."/>
            <person name="Martinez M.J."/>
        </authorList>
    </citation>
    <scope>NUCLEOTIDE SEQUENCE [LARGE SCALE GENOMIC DNA]</scope>
    <source>
        <strain evidence="6 7">CIB</strain>
    </source>
</reference>
<dbReference type="EMBL" id="MIKG01000018">
    <property type="protein sequence ID" value="RAO72044.1"/>
    <property type="molecule type" value="Genomic_DNA"/>
</dbReference>
<keyword evidence="7" id="KW-1185">Reference proteome</keyword>
<dbReference type="Gene3D" id="1.20.1250.20">
    <property type="entry name" value="MFS general substrate transporter like domains"/>
    <property type="match status" value="1"/>
</dbReference>
<name>A0A364L8A7_TALAM</name>
<dbReference type="InterPro" id="IPR005828">
    <property type="entry name" value="MFS_sugar_transport-like"/>
</dbReference>
<feature type="transmembrane region" description="Helical" evidence="5">
    <location>
        <begin position="336"/>
        <end position="359"/>
    </location>
</feature>
<dbReference type="InterPro" id="IPR002052">
    <property type="entry name" value="DNA_methylase_N6_adenine_CS"/>
</dbReference>
<dbReference type="Pfam" id="PF00083">
    <property type="entry name" value="Sugar_tr"/>
    <property type="match status" value="1"/>
</dbReference>
<keyword evidence="2 5" id="KW-0812">Transmembrane</keyword>
<evidence type="ECO:0000313" key="6">
    <source>
        <dbReference type="EMBL" id="RAO72044.1"/>
    </source>
</evidence>
<dbReference type="InterPro" id="IPR050320">
    <property type="entry name" value="N5-glutamine_MTase"/>
</dbReference>
<feature type="transmembrane region" description="Helical" evidence="5">
    <location>
        <begin position="120"/>
        <end position="140"/>
    </location>
</feature>
<sequence length="779" mass="87086">MSNTECERVLLERAYAANAADHALTWWQAMSKYRKAVFWACVFSFTLTMQSSDATSTTTFYGQTPIKEQFGSVDKGVLEVSAKWQTGIQQGLACGELIGMMVMLTGCLFIFAFAQNLGMMVAAMVLCGIPWGAFQTGCIASSEMVPTCLRPLVTAWIGICWGLGFFIGAPVNRACLHLAGQWAWRLPFLIQFVWPIPLLICFILAPESPYFLVRMGRLDEARTTLRRIGNKDITDEEIEQTIALIDYTNRAEVEESSSSSYAECFRGKNLWRTEIVCIVQLAQTWGGNGINVQTVQFLEQAGLSEDGAFDLNLILNSQYLTFGLFCIWLMTKFGRATIFTIGLMISDVFLFGIGILGCVKQTTAVSNAVGPLLLVSSVVYIASVAPASYTIIGEVPSGKLRAKMISISRVAFNLGGFITNVLLPKMLTAYKENPLLVHLIQECRILEHARNELRWLHESAVAKVAKTKESSRERDSQITRRWQQELRRMCTERGRGKPLQYILGDQPFGELQIKCQKGVLIPRAETESYTFHARDVILEGHRAKHFGKSLRILDLCSGSGCISLLLHSLLASDIKDLTIVGVDVDPHAIKLSQKNKFHNIQRGHLSPRAENEVSFLQADILHSIQSDSSLFLDALQTYFHTSRDQNQNTWDVLISNPPYISPTNLMNGTTSRSVRKYEPIRALVPPIFDCSSWQDSGLEHVAREDIFYARLLSLANQLHVKVTVLECGDLEQARRVVTMSHTLFKQVGDAKQRVYIWDDGNSIDDNDGGARAVIIERFS</sequence>
<dbReference type="CDD" id="cd02440">
    <property type="entry name" value="AdoMet_MTases"/>
    <property type="match status" value="1"/>
</dbReference>
<dbReference type="AlphaFoldDB" id="A0A364L8A7"/>
<evidence type="ECO:0000256" key="3">
    <source>
        <dbReference type="ARBA" id="ARBA00022989"/>
    </source>
</evidence>
<dbReference type="InterPro" id="IPR029063">
    <property type="entry name" value="SAM-dependent_MTases_sf"/>
</dbReference>
<gene>
    <name evidence="6" type="ORF">BHQ10_008056</name>
</gene>
<feature type="transmembrane region" description="Helical" evidence="5">
    <location>
        <begin position="313"/>
        <end position="330"/>
    </location>
</feature>
<evidence type="ECO:0000256" key="1">
    <source>
        <dbReference type="ARBA" id="ARBA00004370"/>
    </source>
</evidence>
<feature type="transmembrane region" description="Helical" evidence="5">
    <location>
        <begin position="92"/>
        <end position="114"/>
    </location>
</feature>
<feature type="transmembrane region" description="Helical" evidence="5">
    <location>
        <begin position="152"/>
        <end position="171"/>
    </location>
</feature>
<keyword evidence="3 5" id="KW-1133">Transmembrane helix</keyword>
<dbReference type="GO" id="GO:0016020">
    <property type="term" value="C:membrane"/>
    <property type="evidence" value="ECO:0007669"/>
    <property type="project" value="UniProtKB-SubCell"/>
</dbReference>
<keyword evidence="4 5" id="KW-0472">Membrane</keyword>
<dbReference type="InterPro" id="IPR036259">
    <property type="entry name" value="MFS_trans_sf"/>
</dbReference>
<protein>
    <submittedName>
        <fullName evidence="6">Uncharacterized protein</fullName>
    </submittedName>
</protein>
<dbReference type="GO" id="GO:0003676">
    <property type="term" value="F:nucleic acid binding"/>
    <property type="evidence" value="ECO:0007669"/>
    <property type="project" value="InterPro"/>
</dbReference>
<dbReference type="PANTHER" id="PTHR18895:SF74">
    <property type="entry name" value="MTRF1L RELEASE FACTOR GLUTAMINE METHYLTRANSFERASE"/>
    <property type="match status" value="1"/>
</dbReference>
<feature type="transmembrane region" description="Helical" evidence="5">
    <location>
        <begin position="183"/>
        <end position="205"/>
    </location>
</feature>
<dbReference type="PROSITE" id="PS00092">
    <property type="entry name" value="N6_MTASE"/>
    <property type="match status" value="1"/>
</dbReference>
<comment type="subcellular location">
    <subcellularLocation>
        <location evidence="1">Membrane</location>
    </subcellularLocation>
</comment>
<dbReference type="Gene3D" id="1.10.8.10">
    <property type="entry name" value="DNA helicase RuvA subunit, C-terminal domain"/>
    <property type="match status" value="1"/>
</dbReference>
<dbReference type="SUPFAM" id="SSF103473">
    <property type="entry name" value="MFS general substrate transporter"/>
    <property type="match status" value="1"/>
</dbReference>
<dbReference type="OrthoDB" id="269872at2759"/>
<dbReference type="RefSeq" id="XP_040736559.1">
    <property type="nucleotide sequence ID" value="XM_040880820.1"/>
</dbReference>